<evidence type="ECO:0000256" key="1">
    <source>
        <dbReference type="SAM" id="SignalP"/>
    </source>
</evidence>
<dbReference type="InterPro" id="IPR006626">
    <property type="entry name" value="PbH1"/>
</dbReference>
<name>A0ABV6YJV4_UNCEI</name>
<dbReference type="EMBL" id="JBHPKH010000024">
    <property type="protein sequence ID" value="MFC1572615.1"/>
    <property type="molecule type" value="Genomic_DNA"/>
</dbReference>
<feature type="domain" description="Right handed beta helix" evidence="2">
    <location>
        <begin position="177"/>
        <end position="330"/>
    </location>
</feature>
<feature type="signal peptide" evidence="1">
    <location>
        <begin position="1"/>
        <end position="22"/>
    </location>
</feature>
<dbReference type="Pfam" id="PF13229">
    <property type="entry name" value="Beta_helix"/>
    <property type="match status" value="1"/>
</dbReference>
<keyword evidence="4" id="KW-1185">Reference proteome</keyword>
<dbReference type="InterPro" id="IPR011050">
    <property type="entry name" value="Pectin_lyase_fold/virulence"/>
</dbReference>
<dbReference type="InterPro" id="IPR012334">
    <property type="entry name" value="Pectin_lyas_fold"/>
</dbReference>
<dbReference type="SMART" id="SM00710">
    <property type="entry name" value="PbH1"/>
    <property type="match status" value="5"/>
</dbReference>
<proteinExistence type="predicted"/>
<accession>A0ABV6YJV4</accession>
<comment type="caution">
    <text evidence="3">The sequence shown here is derived from an EMBL/GenBank/DDBJ whole genome shotgun (WGS) entry which is preliminary data.</text>
</comment>
<organism evidence="3 4">
    <name type="scientific">Eiseniibacteriota bacterium</name>
    <dbReference type="NCBI Taxonomy" id="2212470"/>
    <lineage>
        <taxon>Bacteria</taxon>
        <taxon>Candidatus Eiseniibacteriota</taxon>
    </lineage>
</organism>
<dbReference type="Proteomes" id="UP001593833">
    <property type="component" value="Unassembled WGS sequence"/>
</dbReference>
<reference evidence="3 4" key="1">
    <citation type="submission" date="2024-09" db="EMBL/GenBank/DDBJ databases">
        <authorList>
            <person name="D'Angelo T."/>
        </authorList>
    </citation>
    <scope>NUCLEOTIDE SEQUENCE [LARGE SCALE GENOMIC DNA]</scope>
    <source>
        <strain evidence="3">SAG AM-320-E07</strain>
    </source>
</reference>
<gene>
    <name evidence="3" type="ORF">ACFL6M_03345</name>
</gene>
<feature type="chain" id="PRO_5046437684" description="Right handed beta helix domain-containing protein" evidence="1">
    <location>
        <begin position="23"/>
        <end position="565"/>
    </location>
</feature>
<dbReference type="InterPro" id="IPR039448">
    <property type="entry name" value="Beta_helix"/>
</dbReference>
<sequence>MRGLSLLLTAVTLVCVSSSSQATIIHVPTDSTTIQGGINGAVNGDTVMVHPGTYIENIDFLGKAIVVTSEYGADSTVIDGNQSGSVVTFQSGETSNSVIEGFTLTNGSGTYFDPYWEYGGGGIFCNGSAPAIQYNAIAGNVANNGGGIAAVFVSPAVITHNKIFGNSASPPPGRIGGGGGLVVGFDSNPEVSYNDIYDNYSNVAGGGMACGFDCYPKVTNNTIRDNVANVYGGGIQIYSYTAGIFEHNIIMRNSSLGDKGAGGISCRLGSFPVIASNLIIDNSALTYGGGIRCFDDAAPTIVNNLIMGNEADISGGGIECDTGGSAIMTNTILWDNLAPAGTEVWIGRRSGSPGMLTISYSNVEGGIASVHVGAGATLNWGAGMIDVDPLFRGPGIEDFHLMATACGDSLDSPCIDAGDPAVIDSLLDCSHGLGSMRSDIGAYGGRGEHSLLSIEPENDRLEPGVAALPKSLKLCQNHPNPVGPSTAITFDLPGSVSEQQHVSVSIQDIQGRRVKALVDSELVPGPRTVFWDGLDDWGWPVASGVYFYTLRAGGQVCTRRMTVMR</sequence>
<keyword evidence="1" id="KW-0732">Signal</keyword>
<dbReference type="SUPFAM" id="SSF51126">
    <property type="entry name" value="Pectin lyase-like"/>
    <property type="match status" value="1"/>
</dbReference>
<dbReference type="Gene3D" id="2.60.40.4070">
    <property type="match status" value="1"/>
</dbReference>
<protein>
    <recommendedName>
        <fullName evidence="2">Right handed beta helix domain-containing protein</fullName>
    </recommendedName>
</protein>
<dbReference type="Gene3D" id="2.160.20.10">
    <property type="entry name" value="Single-stranded right-handed beta-helix, Pectin lyase-like"/>
    <property type="match status" value="1"/>
</dbReference>
<evidence type="ECO:0000313" key="4">
    <source>
        <dbReference type="Proteomes" id="UP001593833"/>
    </source>
</evidence>
<evidence type="ECO:0000313" key="3">
    <source>
        <dbReference type="EMBL" id="MFC1572615.1"/>
    </source>
</evidence>
<evidence type="ECO:0000259" key="2">
    <source>
        <dbReference type="Pfam" id="PF13229"/>
    </source>
</evidence>